<protein>
    <submittedName>
        <fullName evidence="1">Uncharacterized protein</fullName>
    </submittedName>
</protein>
<dbReference type="EMBL" id="CP026923">
    <property type="protein sequence ID" value="AVG23160.1"/>
    <property type="molecule type" value="Genomic_DNA"/>
</dbReference>
<name>A0A2L2BNB4_9MICO</name>
<gene>
    <name evidence="1" type="ORF">C3B54_11156</name>
</gene>
<evidence type="ECO:0000313" key="1">
    <source>
        <dbReference type="EMBL" id="AVG23160.1"/>
    </source>
</evidence>
<dbReference type="Proteomes" id="UP000243077">
    <property type="component" value="Chromosome"/>
</dbReference>
<organism evidence="1 2">
    <name type="scientific">Pontimonas salivibrio</name>
    <dbReference type="NCBI Taxonomy" id="1159327"/>
    <lineage>
        <taxon>Bacteria</taxon>
        <taxon>Bacillati</taxon>
        <taxon>Actinomycetota</taxon>
        <taxon>Actinomycetes</taxon>
        <taxon>Micrococcales</taxon>
        <taxon>Microbacteriaceae</taxon>
        <taxon>Pontimonas</taxon>
    </lineage>
</organism>
<proteinExistence type="predicted"/>
<accession>A0A2L2BNB4</accession>
<dbReference type="AlphaFoldDB" id="A0A2L2BNB4"/>
<dbReference type="RefSeq" id="WP_104912814.1">
    <property type="nucleotide sequence ID" value="NZ_CP026923.1"/>
</dbReference>
<evidence type="ECO:0000313" key="2">
    <source>
        <dbReference type="Proteomes" id="UP000243077"/>
    </source>
</evidence>
<keyword evidence="2" id="KW-1185">Reference proteome</keyword>
<dbReference type="KEGG" id="psai:C3B54_11156"/>
<sequence>MYTLSGISTSLRLRKARVLLDQVKRAIENAEGTAARAALHRNHSLIGGRHAATTFSEVITGRLDESLSHEHASSALQELSHSLRHSALSPTGWFVLENLSRAVGCFGASHSFGEQARSLIRSRRPKNDRQRAELFLAHLYSRDLGGATQTWHTRAPASHTAAFWADAGHLLWLLTKGQHGEPDFVGAGSWRTTLEGRAVVAMGPAPSGLSAAGLDDALVARVIAPGVTGWPSGDALGGRCDLAYANSDSTKWFVAHEERTRLSEFTFVCFRTSSWKAMELDNGRTARNHKALMPMPVDKTNMVPLIAWDALHVPGVTLTVAGTTFFASRTAYTAHDVRLKEDRGGHTDQRGSTGIRFERCLSFSSHNVSAHHTLMSLLAEAGALDFDPEGTAVVALSSEEYLHELDALYGVDAV</sequence>
<reference evidence="1 2" key="1">
    <citation type="submission" date="2018-02" db="EMBL/GenBank/DDBJ databases">
        <title>Complete genome of the streamlined marine actinobacterium Pontimonas salivibrio CL-TW6 adapted to coastal planktonic lifestype.</title>
        <authorList>
            <person name="Cho B.C."/>
            <person name="Hardies S.C."/>
            <person name="Jang G.I."/>
            <person name="Hwang C.Y."/>
        </authorList>
    </citation>
    <scope>NUCLEOTIDE SEQUENCE [LARGE SCALE GENOMIC DNA]</scope>
    <source>
        <strain evidence="1 2">CL-TW6</strain>
    </source>
</reference>